<organism evidence="1 2">
    <name type="scientific">Acropora cervicornis</name>
    <name type="common">Staghorn coral</name>
    <dbReference type="NCBI Taxonomy" id="6130"/>
    <lineage>
        <taxon>Eukaryota</taxon>
        <taxon>Metazoa</taxon>
        <taxon>Cnidaria</taxon>
        <taxon>Anthozoa</taxon>
        <taxon>Hexacorallia</taxon>
        <taxon>Scleractinia</taxon>
        <taxon>Astrocoeniina</taxon>
        <taxon>Acroporidae</taxon>
        <taxon>Acropora</taxon>
    </lineage>
</organism>
<name>A0AAD9UU06_ACRCE</name>
<evidence type="ECO:0000313" key="1">
    <source>
        <dbReference type="EMBL" id="KAK2549647.1"/>
    </source>
</evidence>
<evidence type="ECO:0000313" key="2">
    <source>
        <dbReference type="Proteomes" id="UP001249851"/>
    </source>
</evidence>
<gene>
    <name evidence="1" type="ORF">P5673_029903</name>
</gene>
<reference evidence="1" key="1">
    <citation type="journal article" date="2023" name="G3 (Bethesda)">
        <title>Whole genome assembly and annotation of the endangered Caribbean coral Acropora cervicornis.</title>
        <authorList>
            <person name="Selwyn J.D."/>
            <person name="Vollmer S.V."/>
        </authorList>
    </citation>
    <scope>NUCLEOTIDE SEQUENCE</scope>
    <source>
        <strain evidence="1">K2</strain>
    </source>
</reference>
<dbReference type="EMBL" id="JARQWQ010000123">
    <property type="protein sequence ID" value="KAK2549647.1"/>
    <property type="molecule type" value="Genomic_DNA"/>
</dbReference>
<comment type="caution">
    <text evidence="1">The sequence shown here is derived from an EMBL/GenBank/DDBJ whole genome shotgun (WGS) entry which is preliminary data.</text>
</comment>
<dbReference type="Proteomes" id="UP001249851">
    <property type="component" value="Unassembled WGS sequence"/>
</dbReference>
<reference evidence="1" key="2">
    <citation type="journal article" date="2023" name="Science">
        <title>Genomic signatures of disease resistance in endangered staghorn corals.</title>
        <authorList>
            <person name="Vollmer S.V."/>
            <person name="Selwyn J.D."/>
            <person name="Despard B.A."/>
            <person name="Roesel C.L."/>
        </authorList>
    </citation>
    <scope>NUCLEOTIDE SEQUENCE</scope>
    <source>
        <strain evidence="1">K2</strain>
    </source>
</reference>
<proteinExistence type="predicted"/>
<dbReference type="AlphaFoldDB" id="A0AAD9UU06"/>
<accession>A0AAD9UU06</accession>
<sequence length="60" mass="7106">MAARFEVIQSWSSLPSSVEPSLDLRLQLEQRKTNLVLVDLFVFPQNQYLKEQLSMQRLRQ</sequence>
<keyword evidence="2" id="KW-1185">Reference proteome</keyword>
<protein>
    <submittedName>
        <fullName evidence="1">Uncharacterized protein</fullName>
    </submittedName>
</protein>